<dbReference type="HOGENOM" id="CLU_006095_0_0_1"/>
<evidence type="ECO:0000313" key="5">
    <source>
        <dbReference type="Proteomes" id="UP000054549"/>
    </source>
</evidence>
<dbReference type="InterPro" id="IPR021133">
    <property type="entry name" value="HEAT_type_2"/>
</dbReference>
<dbReference type="AlphaFoldDB" id="A0A0C2TQW1"/>
<gene>
    <name evidence="4" type="ORF">M378DRAFT_692098</name>
</gene>
<dbReference type="PANTHER" id="PTHR10648:SF1">
    <property type="entry name" value="SERINE_THREONINE-PROTEIN PHOSPHATASE 4 REGULATORY SUBUNIT 1"/>
    <property type="match status" value="1"/>
</dbReference>
<feature type="repeat" description="HEAT" evidence="2">
    <location>
        <begin position="640"/>
        <end position="678"/>
    </location>
</feature>
<dbReference type="InterPro" id="IPR016024">
    <property type="entry name" value="ARM-type_fold"/>
</dbReference>
<dbReference type="Proteomes" id="UP000054549">
    <property type="component" value="Unassembled WGS sequence"/>
</dbReference>
<evidence type="ECO:0008006" key="6">
    <source>
        <dbReference type="Google" id="ProtNLM"/>
    </source>
</evidence>
<evidence type="ECO:0000256" key="3">
    <source>
        <dbReference type="SAM" id="MobiDB-lite"/>
    </source>
</evidence>
<dbReference type="Gene3D" id="1.25.10.10">
    <property type="entry name" value="Leucine-rich Repeat Variant"/>
    <property type="match status" value="2"/>
</dbReference>
<dbReference type="SUPFAM" id="SSF48371">
    <property type="entry name" value="ARM repeat"/>
    <property type="match status" value="1"/>
</dbReference>
<dbReference type="EMBL" id="KN818225">
    <property type="protein sequence ID" value="KIL69654.1"/>
    <property type="molecule type" value="Genomic_DNA"/>
</dbReference>
<dbReference type="STRING" id="946122.A0A0C2TQW1"/>
<dbReference type="GO" id="GO:0005737">
    <property type="term" value="C:cytoplasm"/>
    <property type="evidence" value="ECO:0007669"/>
    <property type="project" value="TreeGrafter"/>
</dbReference>
<dbReference type="PANTHER" id="PTHR10648">
    <property type="entry name" value="SERINE/THREONINE-PROTEIN PHOSPHATASE PP2A 65 KDA REGULATORY SUBUNIT"/>
    <property type="match status" value="1"/>
</dbReference>
<name>A0A0C2TQW1_AMAMK</name>
<dbReference type="PROSITE" id="PS50077">
    <property type="entry name" value="HEAT_REPEAT"/>
    <property type="match status" value="2"/>
</dbReference>
<keyword evidence="1" id="KW-0677">Repeat</keyword>
<reference evidence="4 5" key="1">
    <citation type="submission" date="2014-04" db="EMBL/GenBank/DDBJ databases">
        <title>Evolutionary Origins and Diversification of the Mycorrhizal Mutualists.</title>
        <authorList>
            <consortium name="DOE Joint Genome Institute"/>
            <consortium name="Mycorrhizal Genomics Consortium"/>
            <person name="Kohler A."/>
            <person name="Kuo A."/>
            <person name="Nagy L.G."/>
            <person name="Floudas D."/>
            <person name="Copeland A."/>
            <person name="Barry K.W."/>
            <person name="Cichocki N."/>
            <person name="Veneault-Fourrey C."/>
            <person name="LaButti K."/>
            <person name="Lindquist E.A."/>
            <person name="Lipzen A."/>
            <person name="Lundell T."/>
            <person name="Morin E."/>
            <person name="Murat C."/>
            <person name="Riley R."/>
            <person name="Ohm R."/>
            <person name="Sun H."/>
            <person name="Tunlid A."/>
            <person name="Henrissat B."/>
            <person name="Grigoriev I.V."/>
            <person name="Hibbett D.S."/>
            <person name="Martin F."/>
        </authorList>
    </citation>
    <scope>NUCLEOTIDE SEQUENCE [LARGE SCALE GENOMIC DNA]</scope>
    <source>
        <strain evidence="4 5">Koide BX008</strain>
    </source>
</reference>
<keyword evidence="5" id="KW-1185">Reference proteome</keyword>
<dbReference type="InParanoid" id="A0A0C2TQW1"/>
<accession>A0A0C2TQW1</accession>
<protein>
    <recommendedName>
        <fullName evidence="6">ARM repeat-containing protein</fullName>
    </recommendedName>
</protein>
<dbReference type="InterPro" id="IPR051023">
    <property type="entry name" value="PP2A_Regulatory_Subunit_A"/>
</dbReference>
<evidence type="ECO:0000256" key="2">
    <source>
        <dbReference type="PROSITE-ProRule" id="PRU00103"/>
    </source>
</evidence>
<dbReference type="InterPro" id="IPR011989">
    <property type="entry name" value="ARM-like"/>
</dbReference>
<evidence type="ECO:0000256" key="1">
    <source>
        <dbReference type="ARBA" id="ARBA00022737"/>
    </source>
</evidence>
<feature type="compositionally biased region" description="Polar residues" evidence="3">
    <location>
        <begin position="28"/>
        <end position="39"/>
    </location>
</feature>
<dbReference type="GO" id="GO:0019888">
    <property type="term" value="F:protein phosphatase regulator activity"/>
    <property type="evidence" value="ECO:0007669"/>
    <property type="project" value="TreeGrafter"/>
</dbReference>
<dbReference type="OrthoDB" id="340346at2759"/>
<organism evidence="4 5">
    <name type="scientific">Amanita muscaria (strain Koide BX008)</name>
    <dbReference type="NCBI Taxonomy" id="946122"/>
    <lineage>
        <taxon>Eukaryota</taxon>
        <taxon>Fungi</taxon>
        <taxon>Dikarya</taxon>
        <taxon>Basidiomycota</taxon>
        <taxon>Agaricomycotina</taxon>
        <taxon>Agaricomycetes</taxon>
        <taxon>Agaricomycetidae</taxon>
        <taxon>Agaricales</taxon>
        <taxon>Pluteineae</taxon>
        <taxon>Amanitaceae</taxon>
        <taxon>Amanita</taxon>
    </lineage>
</organism>
<evidence type="ECO:0000313" key="4">
    <source>
        <dbReference type="EMBL" id="KIL69654.1"/>
    </source>
</evidence>
<feature type="region of interest" description="Disordered" evidence="3">
    <location>
        <begin position="11"/>
        <end position="46"/>
    </location>
</feature>
<feature type="repeat" description="HEAT" evidence="2">
    <location>
        <begin position="504"/>
        <end position="542"/>
    </location>
</feature>
<proteinExistence type="predicted"/>
<sequence length="962" mass="106327">MVGQKPNYIQLPPSPFSIDDHDDDQFHTAPSTPDLSSPGQLFYTPPTSPPLSPPSVDFAIDLALSDDSLSALEKIYLFSRSKALFHRVFIAHALPSFLDHVSPQDANEYVLPLLTGLAMDDEEQVKEALAADLVPIIWWFFSHCQVIQCDLAAGEQNITTTAEVTISVQAFTPILGTLLLSPNPHVGGAARYAVVDLLERIRKADDNDTRASPGCDSPIDPQEIDLNPGLFGRQERALFQDEILQQVVIGMSYLDLESEHTGTVPLDAEKGPSIPSENGFASGVLDQWHDHSADVINPYFPHNALPSSDSSVVKIKNSTSHSSSIEPYNPFQPYNVPSDTLFTKPTTSTDRPHSPLTVAHPTDDAMFATNQHISHLNPPSQGRLSPDIIDALPSSPFAEKSRTSMEYDIAHDRILGSSWKCTCDDPHDHDECGDQKAAVGRLSSMSLMAAVAASGSLGEETKRAFVREVERVGRDPISWVRTEASFALGALAKIVPEEIVHCSLLPLFDQLRLDSAWRVRHSAVFALSAILARLRPHERRKLAMDTVIELAVDGSATVRLGVLEVLGEVLYTFREDEDGVPEDLLKLFMGRKIHQSSHPSLPNRNHSLDLFLQEPKRPLICAFNYPAIALALGKERWKDVRSFYLSLAADTDFKIRRTLAASLGELAKIIGQDNAQRDLIQVWWDAVRADAEEIRLKALEAVAAFTAALDRRAGAVIVQGILTVWDEGVFKTWRERDCVAKSLETLSQWGHQEIPLVIHGLLQRALEDTVAAVRESAAAGLPHIRKIFADQPDFLTSLHSYVLSLAEATSYRRRMTFITCQQALITHRPAIDSDTLNAIAKLADDRVDGVRIGIARLVACIYEKRVLNVTPITDVLLTVISSLSQDRCSDVRAYVPNVTTFSHDRECTASSKARTPDIFSRPPASRLLLNRDISNPHHGCRQYESTESQLEEPHYINHSVGT</sequence>